<evidence type="ECO:0000313" key="2">
    <source>
        <dbReference type="EMBL" id="NOT33583.1"/>
    </source>
</evidence>
<evidence type="ECO:0000256" key="1">
    <source>
        <dbReference type="SAM" id="Phobius"/>
    </source>
</evidence>
<accession>A0A849SIY9</accession>
<gene>
    <name evidence="2" type="ORF">HOP12_05355</name>
</gene>
<keyword evidence="1" id="KW-1133">Transmembrane helix</keyword>
<name>A0A849SIY9_UNCEI</name>
<evidence type="ECO:0000313" key="3">
    <source>
        <dbReference type="Proteomes" id="UP000580839"/>
    </source>
</evidence>
<comment type="caution">
    <text evidence="2">The sequence shown here is derived from an EMBL/GenBank/DDBJ whole genome shotgun (WGS) entry which is preliminary data.</text>
</comment>
<protein>
    <recommendedName>
        <fullName evidence="4">DUF4352 domain-containing protein</fullName>
    </recommendedName>
</protein>
<keyword evidence="1" id="KW-0472">Membrane</keyword>
<evidence type="ECO:0008006" key="4">
    <source>
        <dbReference type="Google" id="ProtNLM"/>
    </source>
</evidence>
<dbReference type="EMBL" id="JABFRW010000055">
    <property type="protein sequence ID" value="NOT33583.1"/>
    <property type="molecule type" value="Genomic_DNA"/>
</dbReference>
<feature type="transmembrane region" description="Helical" evidence="1">
    <location>
        <begin position="38"/>
        <end position="60"/>
    </location>
</feature>
<dbReference type="Proteomes" id="UP000580839">
    <property type="component" value="Unassembled WGS sequence"/>
</dbReference>
<dbReference type="AlphaFoldDB" id="A0A849SIY9"/>
<keyword evidence="1" id="KW-0812">Transmembrane</keyword>
<sequence length="213" mass="22376">MEVLIAAVAPLAMLGTAAMVLAAVAIAVVSASQGRPRLAAKFGLGAAGLLGGYLAVLVGVSLASPARTFAPGAEFHFAEFDPHFHVRVLDARREPGAGGGTRLILDLAARSDAARVEQWPSWVRVRLLTEAGGALDPATVDGVAPRIMSEHPVVFDGAIAPRESMRVQLAFELPSGVTVEALTIDGDAWPSCWMVGNDISWFHKPVRLLLPRG</sequence>
<proteinExistence type="predicted"/>
<organism evidence="2 3">
    <name type="scientific">Eiseniibacteriota bacterium</name>
    <dbReference type="NCBI Taxonomy" id="2212470"/>
    <lineage>
        <taxon>Bacteria</taxon>
        <taxon>Candidatus Eiseniibacteriota</taxon>
    </lineage>
</organism>
<reference evidence="2 3" key="1">
    <citation type="submission" date="2020-04" db="EMBL/GenBank/DDBJ databases">
        <title>Metagenomic profiling of ammonia- and methane-oxidizing microorganisms in a Dutch drinking water treatment plant.</title>
        <authorList>
            <person name="Poghosyan L."/>
            <person name="Leucker S."/>
        </authorList>
    </citation>
    <scope>NUCLEOTIDE SEQUENCE [LARGE SCALE GENOMIC DNA]</scope>
    <source>
        <strain evidence="2">S-RSF-IL-03</strain>
    </source>
</reference>